<evidence type="ECO:0000256" key="2">
    <source>
        <dbReference type="SAM" id="SignalP"/>
    </source>
</evidence>
<proteinExistence type="predicted"/>
<dbReference type="AlphaFoldDB" id="A0A3N0GJL3"/>
<evidence type="ECO:0008006" key="5">
    <source>
        <dbReference type="Google" id="ProtNLM"/>
    </source>
</evidence>
<dbReference type="RefSeq" id="WP_123224428.1">
    <property type="nucleotide sequence ID" value="NZ_RJSF01000044.1"/>
</dbReference>
<organism evidence="3 4">
    <name type="scientific">Nocardioides pocheonensis</name>
    <dbReference type="NCBI Taxonomy" id="661485"/>
    <lineage>
        <taxon>Bacteria</taxon>
        <taxon>Bacillati</taxon>
        <taxon>Actinomycetota</taxon>
        <taxon>Actinomycetes</taxon>
        <taxon>Propionibacteriales</taxon>
        <taxon>Nocardioidaceae</taxon>
        <taxon>Nocardioides</taxon>
    </lineage>
</organism>
<feature type="chain" id="PRO_5018309824" description="DUF3592 domain-containing protein" evidence="2">
    <location>
        <begin position="22"/>
        <end position="148"/>
    </location>
</feature>
<dbReference type="OrthoDB" id="3789184at2"/>
<dbReference type="EMBL" id="RJSF01000044">
    <property type="protein sequence ID" value="RNM12665.1"/>
    <property type="molecule type" value="Genomic_DNA"/>
</dbReference>
<comment type="caution">
    <text evidence="3">The sequence shown here is derived from an EMBL/GenBank/DDBJ whole genome shotgun (WGS) entry which is preliminary data.</text>
</comment>
<protein>
    <recommendedName>
        <fullName evidence="5">DUF3592 domain-containing protein</fullName>
    </recommendedName>
</protein>
<reference evidence="3 4" key="1">
    <citation type="submission" date="2018-11" db="EMBL/GenBank/DDBJ databases">
        <authorList>
            <person name="Li F."/>
        </authorList>
    </citation>
    <scope>NUCLEOTIDE SEQUENCE [LARGE SCALE GENOMIC DNA]</scope>
    <source>
        <strain evidence="3 4">Gsoil 818</strain>
    </source>
</reference>
<evidence type="ECO:0000256" key="1">
    <source>
        <dbReference type="SAM" id="Phobius"/>
    </source>
</evidence>
<keyword evidence="1" id="KW-0472">Membrane</keyword>
<evidence type="ECO:0000313" key="4">
    <source>
        <dbReference type="Proteomes" id="UP000279994"/>
    </source>
</evidence>
<gene>
    <name evidence="3" type="ORF">EFL26_18845</name>
</gene>
<accession>A0A3N0GJL3</accession>
<keyword evidence="4" id="KW-1185">Reference proteome</keyword>
<name>A0A3N0GJL3_9ACTN</name>
<feature type="signal peptide" evidence="2">
    <location>
        <begin position="1"/>
        <end position="21"/>
    </location>
</feature>
<feature type="transmembrane region" description="Helical" evidence="1">
    <location>
        <begin position="105"/>
        <end position="126"/>
    </location>
</feature>
<keyword evidence="1" id="KW-1133">Transmembrane helix</keyword>
<evidence type="ECO:0000313" key="3">
    <source>
        <dbReference type="EMBL" id="RNM12665.1"/>
    </source>
</evidence>
<sequence length="148" mass="16269">MRRLVLLLAVLLVNLPAVHQAWTDHQISRDGRDVEAVVLEARTIQGRHLVDYRLPKDLDPAGRRFSASVDDAAYELARTTDRLAVRVIPGRPGANRPDGEVSSPIFVVAAVGADLVLLLIAGLWWWRRRWGENPGAVTGGPPGEDRLA</sequence>
<dbReference type="Proteomes" id="UP000279994">
    <property type="component" value="Unassembled WGS sequence"/>
</dbReference>
<keyword evidence="2" id="KW-0732">Signal</keyword>
<keyword evidence="1" id="KW-0812">Transmembrane</keyword>